<dbReference type="AlphaFoldDB" id="A0A9D7SH51"/>
<dbReference type="Gene3D" id="3.30.70.240">
    <property type="match status" value="1"/>
</dbReference>
<accession>A0A9D7SH51</accession>
<dbReference type="InterPro" id="IPR035649">
    <property type="entry name" value="EFG_V"/>
</dbReference>
<dbReference type="SMART" id="SM00838">
    <property type="entry name" value="EFG_C"/>
    <property type="match status" value="1"/>
</dbReference>
<dbReference type="GO" id="GO:0003924">
    <property type="term" value="F:GTPase activity"/>
    <property type="evidence" value="ECO:0007669"/>
    <property type="project" value="InterPro"/>
</dbReference>
<dbReference type="InterPro" id="IPR000795">
    <property type="entry name" value="T_Tr_GTP-bd_dom"/>
</dbReference>
<dbReference type="Gene3D" id="3.30.70.870">
    <property type="entry name" value="Elongation Factor G (Translational Gtpase), domain 3"/>
    <property type="match status" value="1"/>
</dbReference>
<dbReference type="Proteomes" id="UP000886657">
    <property type="component" value="Unassembled WGS sequence"/>
</dbReference>
<evidence type="ECO:0000256" key="5">
    <source>
        <dbReference type="ARBA" id="ARBA00022825"/>
    </source>
</evidence>
<proteinExistence type="predicted"/>
<dbReference type="GO" id="GO:0006508">
    <property type="term" value="P:proteolysis"/>
    <property type="evidence" value="ECO:0007669"/>
    <property type="project" value="UniProtKB-KW"/>
</dbReference>
<evidence type="ECO:0000256" key="2">
    <source>
        <dbReference type="ARBA" id="ARBA00022670"/>
    </source>
</evidence>
<evidence type="ECO:0000256" key="1">
    <source>
        <dbReference type="ARBA" id="ARBA00017872"/>
    </source>
</evidence>
<dbReference type="Pfam" id="PF14492">
    <property type="entry name" value="EFG_III"/>
    <property type="match status" value="1"/>
</dbReference>
<dbReference type="NCBIfam" id="NF009379">
    <property type="entry name" value="PRK12740.1-3"/>
    <property type="match status" value="1"/>
</dbReference>
<dbReference type="InterPro" id="IPR014721">
    <property type="entry name" value="Ribsml_uS5_D2-typ_fold_subgr"/>
</dbReference>
<evidence type="ECO:0000313" key="8">
    <source>
        <dbReference type="EMBL" id="MBK9796590.1"/>
    </source>
</evidence>
<dbReference type="Pfam" id="PF00679">
    <property type="entry name" value="EFG_C"/>
    <property type="match status" value="1"/>
</dbReference>
<evidence type="ECO:0000256" key="3">
    <source>
        <dbReference type="ARBA" id="ARBA00022741"/>
    </source>
</evidence>
<dbReference type="Pfam" id="PF03764">
    <property type="entry name" value="EFG_IV"/>
    <property type="match status" value="1"/>
</dbReference>
<dbReference type="Gene3D" id="2.40.30.10">
    <property type="entry name" value="Translation factors"/>
    <property type="match status" value="1"/>
</dbReference>
<dbReference type="Pfam" id="PF00009">
    <property type="entry name" value="GTP_EFTU"/>
    <property type="match status" value="1"/>
</dbReference>
<keyword evidence="8" id="KW-0648">Protein biosynthesis</keyword>
<protein>
    <recommendedName>
        <fullName evidence="1">Elongation factor G</fullName>
    </recommendedName>
</protein>
<dbReference type="InterPro" id="IPR023828">
    <property type="entry name" value="Peptidase_S8_Ser-AS"/>
</dbReference>
<dbReference type="InterPro" id="IPR009000">
    <property type="entry name" value="Transl_B-barrel_sf"/>
</dbReference>
<dbReference type="GO" id="GO:0032790">
    <property type="term" value="P:ribosome disassembly"/>
    <property type="evidence" value="ECO:0007669"/>
    <property type="project" value="TreeGrafter"/>
</dbReference>
<dbReference type="EMBL" id="JADKIO010000006">
    <property type="protein sequence ID" value="MBK9796590.1"/>
    <property type="molecule type" value="Genomic_DNA"/>
</dbReference>
<evidence type="ECO:0000259" key="7">
    <source>
        <dbReference type="PROSITE" id="PS51722"/>
    </source>
</evidence>
<dbReference type="PROSITE" id="PS00138">
    <property type="entry name" value="SUBTILASE_SER"/>
    <property type="match status" value="1"/>
</dbReference>
<comment type="caution">
    <text evidence="8">The sequence shown here is derived from an EMBL/GenBank/DDBJ whole genome shotgun (WGS) entry which is preliminary data.</text>
</comment>
<dbReference type="InterPro" id="IPR035647">
    <property type="entry name" value="EFG_III/V"/>
</dbReference>
<dbReference type="InterPro" id="IPR027417">
    <property type="entry name" value="P-loop_NTPase"/>
</dbReference>
<dbReference type="GO" id="GO:0005525">
    <property type="term" value="F:GTP binding"/>
    <property type="evidence" value="ECO:0007669"/>
    <property type="project" value="UniProtKB-KW"/>
</dbReference>
<dbReference type="Gene3D" id="3.30.230.10">
    <property type="match status" value="1"/>
</dbReference>
<organism evidence="8 9">
    <name type="scientific">Candidatus Geothrix skivensis</name>
    <dbReference type="NCBI Taxonomy" id="2954439"/>
    <lineage>
        <taxon>Bacteria</taxon>
        <taxon>Pseudomonadati</taxon>
        <taxon>Acidobacteriota</taxon>
        <taxon>Holophagae</taxon>
        <taxon>Holophagales</taxon>
        <taxon>Holophagaceae</taxon>
        <taxon>Geothrix</taxon>
    </lineage>
</organism>
<dbReference type="NCBIfam" id="NF009891">
    <property type="entry name" value="PRK13351.1-1"/>
    <property type="match status" value="1"/>
</dbReference>
<keyword evidence="5" id="KW-0720">Serine protease</keyword>
<dbReference type="InterPro" id="IPR041095">
    <property type="entry name" value="EFG_II"/>
</dbReference>
<dbReference type="SUPFAM" id="SSF54980">
    <property type="entry name" value="EF-G C-terminal domain-like"/>
    <property type="match status" value="2"/>
</dbReference>
<dbReference type="PROSITE" id="PS51722">
    <property type="entry name" value="G_TR_2"/>
    <property type="match status" value="1"/>
</dbReference>
<dbReference type="SUPFAM" id="SSF54211">
    <property type="entry name" value="Ribosomal protein S5 domain 2-like"/>
    <property type="match status" value="1"/>
</dbReference>
<dbReference type="PANTHER" id="PTHR43261:SF7">
    <property type="entry name" value="ELONGATION FACTOR G-LIKE PROTEIN"/>
    <property type="match status" value="1"/>
</dbReference>
<dbReference type="CDD" id="cd03713">
    <property type="entry name" value="EFG_mtEFG_C"/>
    <property type="match status" value="1"/>
</dbReference>
<dbReference type="InterPro" id="IPR000640">
    <property type="entry name" value="EFG_V-like"/>
</dbReference>
<dbReference type="InterPro" id="IPR047872">
    <property type="entry name" value="EFG_IV"/>
</dbReference>
<evidence type="ECO:0000256" key="4">
    <source>
        <dbReference type="ARBA" id="ARBA00022801"/>
    </source>
</evidence>
<dbReference type="SMART" id="SM00889">
    <property type="entry name" value="EFG_IV"/>
    <property type="match status" value="1"/>
</dbReference>
<dbReference type="CDD" id="cd04170">
    <property type="entry name" value="EF-G_bact"/>
    <property type="match status" value="1"/>
</dbReference>
<keyword evidence="3" id="KW-0547">Nucleotide-binding</keyword>
<evidence type="ECO:0000256" key="6">
    <source>
        <dbReference type="ARBA" id="ARBA00023134"/>
    </source>
</evidence>
<keyword evidence="6" id="KW-0342">GTP-binding</keyword>
<evidence type="ECO:0000313" key="9">
    <source>
        <dbReference type="Proteomes" id="UP000886657"/>
    </source>
</evidence>
<dbReference type="SUPFAM" id="SSF50447">
    <property type="entry name" value="Translation proteins"/>
    <property type="match status" value="1"/>
</dbReference>
<sequence>MSGTSQSTPRVAAIVGPYLSGKTSLMESLLFAAGALPRKGSVKEGNTVGDASLEAKARQMSVEASLAACTYQGEAWTLIDCPGSVEFSQEAAHVLMAADIAVVVCDPEPGRALMVAPTLKFLDDHKVPHVIFINKMEAPGSAGKLKEVLNALQLVSERPLVLVEIPIREGDQITGYVDLISEHAYKYEAGKDADLVGLPEAVVPEEREARQLLLEKLADFDDHLMEELLSDMVPPLEEVSEDLAKDVRDDLLVPVYFGSAGTDAGVRRLFQALCDEAPRVEDTARRLGIPEGKDTLVQVFKTVHAQHVGKLSISRVWRGEVVDGSSLAGNRVSGINKLFGAQQVKQQKAGLGEVVALGRMDEVHTSEGLTPSAKVELDWPAPMQPMLALSLHTTKSGDDVKLSLALQRLCEEDASLKIEQNAETQERILWGQGEVHLKCALDRLKSRFGLDVLHHPPMVPYRETFTKAAKVHGRHKHQTGGHGQFGDVWLEVKPRQRGEGFQFEEKIVGGVVPKNFFGAVEHGVVDWMKRGPLGFPVVDIYVALVDGSYHTVDSSDMAFKTAARIGMNEAAPVCHPVLLEPICEVHIAVPSEFTPKAQRLVTGRRGGQVLGFDARPGWTGWDLVSAYIPQAEMSDVVIELRSLTMGVGSFTWAFHHLQELIGRDADKVVEARKQTKAPA</sequence>
<dbReference type="CDD" id="cd01434">
    <property type="entry name" value="EFG_mtEFG1_IV"/>
    <property type="match status" value="1"/>
</dbReference>
<feature type="domain" description="Tr-type G" evidence="7">
    <location>
        <begin position="7"/>
        <end position="281"/>
    </location>
</feature>
<dbReference type="SUPFAM" id="SSF52540">
    <property type="entry name" value="P-loop containing nucleoside triphosphate hydrolases"/>
    <property type="match status" value="1"/>
</dbReference>
<keyword evidence="4" id="KW-0378">Hydrolase</keyword>
<dbReference type="GO" id="GO:0008236">
    <property type="term" value="F:serine-type peptidase activity"/>
    <property type="evidence" value="ECO:0007669"/>
    <property type="project" value="UniProtKB-KW"/>
</dbReference>
<gene>
    <name evidence="8" type="ORF">IPP58_08815</name>
</gene>
<dbReference type="GO" id="GO:0003746">
    <property type="term" value="F:translation elongation factor activity"/>
    <property type="evidence" value="ECO:0007669"/>
    <property type="project" value="UniProtKB-KW"/>
</dbReference>
<dbReference type="Gene3D" id="3.40.50.300">
    <property type="entry name" value="P-loop containing nucleotide triphosphate hydrolases"/>
    <property type="match status" value="1"/>
</dbReference>
<keyword evidence="2" id="KW-0645">Protease</keyword>
<dbReference type="InterPro" id="IPR005517">
    <property type="entry name" value="Transl_elong_EFG/EF2_IV"/>
</dbReference>
<keyword evidence="8" id="KW-0251">Elongation factor</keyword>
<dbReference type="PANTHER" id="PTHR43261">
    <property type="entry name" value="TRANSLATION ELONGATION FACTOR G-RELATED"/>
    <property type="match status" value="1"/>
</dbReference>
<dbReference type="InterPro" id="IPR020568">
    <property type="entry name" value="Ribosomal_Su5_D2-typ_SF"/>
</dbReference>
<name>A0A9D7SH51_9BACT</name>
<reference evidence="8" key="1">
    <citation type="submission" date="2020-10" db="EMBL/GenBank/DDBJ databases">
        <title>Connecting structure to function with the recovery of over 1000 high-quality activated sludge metagenome-assembled genomes encoding full-length rRNA genes using long-read sequencing.</title>
        <authorList>
            <person name="Singleton C.M."/>
            <person name="Petriglieri F."/>
            <person name="Kristensen J.M."/>
            <person name="Kirkegaard R.H."/>
            <person name="Michaelsen T.Y."/>
            <person name="Andersen M.H."/>
            <person name="Karst S.M."/>
            <person name="Dueholm M.S."/>
            <person name="Nielsen P.H."/>
            <person name="Albertsen M."/>
        </authorList>
    </citation>
    <scope>NUCLEOTIDE SEQUENCE</scope>
    <source>
        <strain evidence="8">Skiv_18-Q3-R9-52_MAXAC.067</strain>
    </source>
</reference>